<reference evidence="1 2" key="1">
    <citation type="journal article" date="2012" name="J. Bacteriol.">
        <title>Draft Genome Sequence of an Ammonia-Oxidizing Archaeon, "Candidatus Nitrosopumilus koreensis" AR1, from Marine Sediment.</title>
        <authorList>
            <person name="Park S.J."/>
            <person name="Kim J.G."/>
            <person name="Jung M.Y."/>
            <person name="Kim S.J."/>
            <person name="Cha I.T."/>
            <person name="Kwon K."/>
            <person name="Lee J.H."/>
            <person name="Rhee S.K."/>
        </authorList>
    </citation>
    <scope>NUCLEOTIDE SEQUENCE [LARGE SCALE GENOMIC DNA]</scope>
    <source>
        <strain evidence="1 2">AR1</strain>
    </source>
</reference>
<dbReference type="RefSeq" id="WP_014963867.1">
    <property type="nucleotide sequence ID" value="NC_018655.1"/>
</dbReference>
<evidence type="ECO:0000313" key="1">
    <source>
        <dbReference type="EMBL" id="AFS81488.1"/>
    </source>
</evidence>
<dbReference type="EMBL" id="CP003842">
    <property type="protein sequence ID" value="AFS81488.1"/>
    <property type="molecule type" value="Genomic_DNA"/>
</dbReference>
<keyword evidence="2" id="KW-1185">Reference proteome</keyword>
<dbReference type="KEGG" id="nkr:NKOR_08135"/>
<proteinExistence type="predicted"/>
<organism evidence="1 2">
    <name type="scientific">Candidatus Nitrosopumilus koreensis AR1</name>
    <dbReference type="NCBI Taxonomy" id="1229908"/>
    <lineage>
        <taxon>Archaea</taxon>
        <taxon>Nitrososphaerota</taxon>
        <taxon>Nitrososphaeria</taxon>
        <taxon>Nitrosopumilales</taxon>
        <taxon>Nitrosopumilaceae</taxon>
        <taxon>Nitrosopumilus</taxon>
    </lineage>
</organism>
<dbReference type="HOGENOM" id="CLU_1665402_0_0_2"/>
<accession>K0B5M9</accession>
<dbReference type="AlphaFoldDB" id="K0B5M9"/>
<dbReference type="Proteomes" id="UP000006101">
    <property type="component" value="Chromosome"/>
</dbReference>
<evidence type="ECO:0000313" key="2">
    <source>
        <dbReference type="Proteomes" id="UP000006101"/>
    </source>
</evidence>
<sequence>MKKQIIGSLTSILVLTIAFSSIQVAEAVYHTGHDGSVEEYLEKVVVKPMKGKKDMWTYIVKACATDHNLAITAVILKSDIDEKVLGVNKTIKKGECSTYGATMNAKDGKTLGAELIEKHEALQKFNDALNSDSAISKSEQQERQKEITKYRILLGGRV</sequence>
<protein>
    <submittedName>
        <fullName evidence="1">Uncharacterized protein</fullName>
    </submittedName>
</protein>
<name>K0B5M9_9ARCH</name>
<gene>
    <name evidence="1" type="ORF">NKOR_08135</name>
</gene>
<dbReference type="GeneID" id="13724472"/>
<dbReference type="STRING" id="1229908.NKOR_08135"/>
<dbReference type="PATRIC" id="fig|1229908.8.peg.1765"/>